<accession>A0A447T723</accession>
<feature type="chain" id="PRO_5019149257" description="Secreted protein" evidence="1">
    <location>
        <begin position="22"/>
        <end position="101"/>
    </location>
</feature>
<keyword evidence="1" id="KW-0732">Signal</keyword>
<reference evidence="2 3" key="1">
    <citation type="submission" date="2018-12" db="EMBL/GenBank/DDBJ databases">
        <authorList>
            <consortium name="Pathogen Informatics"/>
        </authorList>
    </citation>
    <scope>NUCLEOTIDE SEQUENCE [LARGE SCALE GENOMIC DNA]</scope>
    <source>
        <strain evidence="2 3">NCTC9695</strain>
    </source>
</reference>
<evidence type="ECO:0008006" key="4">
    <source>
        <dbReference type="Google" id="ProtNLM"/>
    </source>
</evidence>
<evidence type="ECO:0000256" key="1">
    <source>
        <dbReference type="SAM" id="SignalP"/>
    </source>
</evidence>
<gene>
    <name evidence="2" type="ORF">NCTC9695_01091</name>
</gene>
<protein>
    <recommendedName>
        <fullName evidence="4">Secreted protein</fullName>
    </recommendedName>
</protein>
<proteinExistence type="predicted"/>
<dbReference type="AlphaFoldDB" id="A0A447T723"/>
<evidence type="ECO:0000313" key="3">
    <source>
        <dbReference type="Proteomes" id="UP000275777"/>
    </source>
</evidence>
<name>A0A447T723_CHRVL</name>
<dbReference type="EMBL" id="LR134182">
    <property type="protein sequence ID" value="VEB40689.1"/>
    <property type="molecule type" value="Genomic_DNA"/>
</dbReference>
<organism evidence="2 3">
    <name type="scientific">Chromobacterium violaceum</name>
    <dbReference type="NCBI Taxonomy" id="536"/>
    <lineage>
        <taxon>Bacteria</taxon>
        <taxon>Pseudomonadati</taxon>
        <taxon>Pseudomonadota</taxon>
        <taxon>Betaproteobacteria</taxon>
        <taxon>Neisseriales</taxon>
        <taxon>Chromobacteriaceae</taxon>
        <taxon>Chromobacterium</taxon>
    </lineage>
</organism>
<evidence type="ECO:0000313" key="2">
    <source>
        <dbReference type="EMBL" id="VEB40689.1"/>
    </source>
</evidence>
<feature type="signal peptide" evidence="1">
    <location>
        <begin position="1"/>
        <end position="21"/>
    </location>
</feature>
<sequence>MSFRLLGLSLAASCDSGLFLAASPASVSADSSRPAAPAMNWRRLKYTDSLVISDGKWSAGFLINMAALLSFPFGRSNTIDLTVISRIFSYRGQYRAVLPKC</sequence>
<dbReference type="Proteomes" id="UP000275777">
    <property type="component" value="Chromosome"/>
</dbReference>